<comment type="caution">
    <text evidence="10">The sequence shown here is derived from an EMBL/GenBank/DDBJ whole genome shotgun (WGS) entry which is preliminary data.</text>
</comment>
<dbReference type="Pfam" id="PF13231">
    <property type="entry name" value="PMT_2"/>
    <property type="match status" value="1"/>
</dbReference>
<evidence type="ECO:0000256" key="4">
    <source>
        <dbReference type="ARBA" id="ARBA00022679"/>
    </source>
</evidence>
<feature type="transmembrane region" description="Helical" evidence="8">
    <location>
        <begin position="258"/>
        <end position="281"/>
    </location>
</feature>
<dbReference type="GO" id="GO:0009103">
    <property type="term" value="P:lipopolysaccharide biosynthetic process"/>
    <property type="evidence" value="ECO:0007669"/>
    <property type="project" value="UniProtKB-ARBA"/>
</dbReference>
<protein>
    <recommendedName>
        <fullName evidence="9">Glycosyltransferase RgtA/B/C/D-like domain-containing protein</fullName>
    </recommendedName>
</protein>
<keyword evidence="2" id="KW-1003">Cell membrane</keyword>
<feature type="transmembrane region" description="Helical" evidence="8">
    <location>
        <begin position="72"/>
        <end position="91"/>
    </location>
</feature>
<evidence type="ECO:0000259" key="9">
    <source>
        <dbReference type="Pfam" id="PF13231"/>
    </source>
</evidence>
<keyword evidence="5 8" id="KW-0812">Transmembrane</keyword>
<keyword evidence="7 8" id="KW-0472">Membrane</keyword>
<reference evidence="10 11" key="1">
    <citation type="journal article" date="2015" name="Nature">
        <title>rRNA introns, odd ribosomes, and small enigmatic genomes across a large radiation of phyla.</title>
        <authorList>
            <person name="Brown C.T."/>
            <person name="Hug L.A."/>
            <person name="Thomas B.C."/>
            <person name="Sharon I."/>
            <person name="Castelle C.J."/>
            <person name="Singh A."/>
            <person name="Wilkins M.J."/>
            <person name="Williams K.H."/>
            <person name="Banfield J.F."/>
        </authorList>
    </citation>
    <scope>NUCLEOTIDE SEQUENCE [LARGE SCALE GENOMIC DNA]</scope>
</reference>
<gene>
    <name evidence="10" type="ORF">UV41_C0050G0003</name>
</gene>
<feature type="transmembrane region" description="Helical" evidence="8">
    <location>
        <begin position="98"/>
        <end position="115"/>
    </location>
</feature>
<feature type="transmembrane region" description="Helical" evidence="8">
    <location>
        <begin position="321"/>
        <end position="340"/>
    </location>
</feature>
<feature type="domain" description="Glycosyltransferase RgtA/B/C/D-like" evidence="9">
    <location>
        <begin position="68"/>
        <end position="208"/>
    </location>
</feature>
<sequence length="607" mass="68676">MVKQAYLNYFLNGETEYKDFSGRHSIYQETSFAAKFFLKNDSGHPPINGILAASSNYIFYQKLGILGDIESYHLFNILSATFLVFIVSLFAKQAYGNLAAVFAGVSLILYPLFFAESHFNIKDPAEAAFYAATIWAFWNSLKKYEWRWLLAAAIFFALALGTKFNILFLPLIILPWLILRDRRILNPLRVISKLPRKFLIMLFAAPVIITVIFFLSWPYLWQDPINILNIFLYYKEIGTGGLGQPQYITWGGFNIFPAVWILTTTPPIILFLTALGIIAAFRRRETEKTALLFLLWMLIPVLRVSLPGSSIYGGVRQIMEFIPAMALLSGLGAVFLINLLRKFPVFSKSQNLILPIFIAILFVPRGLSGAQKANIPYWGNSFGNAYYQAVGWINQNVQPGSKVGLIQGTRVNIPSSYFSPEINFSNSSWSGINRWGEYLVELTHQGNEIAYPFAWEYINKVLIPVYEVKVDGVPIAKVWKNDIENSRAEYREEKDILVESVKQSGNFLTIALPKDSTVARIIVEFGSASNCLDLNSGMIGTSSDGVNWMTEPEKLTDQQIVSYPTLEKGKIQYIFPARQAKFIKIVTDNEKSCLFQNPKVVVRGFKV</sequence>
<dbReference type="InterPro" id="IPR038731">
    <property type="entry name" value="RgtA/B/C-like"/>
</dbReference>
<comment type="subcellular location">
    <subcellularLocation>
        <location evidence="1">Cell membrane</location>
        <topology evidence="1">Multi-pass membrane protein</topology>
    </subcellularLocation>
</comment>
<name>A0A0G1B851_9BACT</name>
<feature type="transmembrane region" description="Helical" evidence="8">
    <location>
        <begin position="293"/>
        <end position="315"/>
    </location>
</feature>
<accession>A0A0G1B851</accession>
<proteinExistence type="predicted"/>
<evidence type="ECO:0000256" key="1">
    <source>
        <dbReference type="ARBA" id="ARBA00004651"/>
    </source>
</evidence>
<organism evidence="10 11">
    <name type="scientific">Candidatus Daviesbacteria bacterium GW2011_GWA2_42_7</name>
    <dbReference type="NCBI Taxonomy" id="1618425"/>
    <lineage>
        <taxon>Bacteria</taxon>
        <taxon>Candidatus Daviesiibacteriota</taxon>
    </lineage>
</organism>
<dbReference type="GO" id="GO:0005886">
    <property type="term" value="C:plasma membrane"/>
    <property type="evidence" value="ECO:0007669"/>
    <property type="project" value="UniProtKB-SubCell"/>
</dbReference>
<keyword evidence="3" id="KW-0328">Glycosyltransferase</keyword>
<evidence type="ECO:0000256" key="3">
    <source>
        <dbReference type="ARBA" id="ARBA00022676"/>
    </source>
</evidence>
<evidence type="ECO:0000256" key="5">
    <source>
        <dbReference type="ARBA" id="ARBA00022692"/>
    </source>
</evidence>
<keyword evidence="4" id="KW-0808">Transferase</keyword>
<dbReference type="PANTHER" id="PTHR33908">
    <property type="entry name" value="MANNOSYLTRANSFERASE YKCB-RELATED"/>
    <property type="match status" value="1"/>
</dbReference>
<dbReference type="PANTHER" id="PTHR33908:SF11">
    <property type="entry name" value="MEMBRANE PROTEIN"/>
    <property type="match status" value="1"/>
</dbReference>
<evidence type="ECO:0000313" key="10">
    <source>
        <dbReference type="EMBL" id="KKS69580.1"/>
    </source>
</evidence>
<feature type="transmembrane region" description="Helical" evidence="8">
    <location>
        <begin position="198"/>
        <end position="220"/>
    </location>
</feature>
<evidence type="ECO:0000256" key="2">
    <source>
        <dbReference type="ARBA" id="ARBA00022475"/>
    </source>
</evidence>
<feature type="transmembrane region" description="Helical" evidence="8">
    <location>
        <begin position="352"/>
        <end position="370"/>
    </location>
</feature>
<feature type="transmembrane region" description="Helical" evidence="8">
    <location>
        <begin position="148"/>
        <end position="177"/>
    </location>
</feature>
<dbReference type="AlphaFoldDB" id="A0A0G1B851"/>
<evidence type="ECO:0000256" key="8">
    <source>
        <dbReference type="SAM" id="Phobius"/>
    </source>
</evidence>
<dbReference type="Proteomes" id="UP000034785">
    <property type="component" value="Unassembled WGS sequence"/>
</dbReference>
<dbReference type="EMBL" id="LCEJ01000050">
    <property type="protein sequence ID" value="KKS69580.1"/>
    <property type="molecule type" value="Genomic_DNA"/>
</dbReference>
<evidence type="ECO:0000313" key="11">
    <source>
        <dbReference type="Proteomes" id="UP000034785"/>
    </source>
</evidence>
<evidence type="ECO:0000256" key="6">
    <source>
        <dbReference type="ARBA" id="ARBA00022989"/>
    </source>
</evidence>
<dbReference type="InterPro" id="IPR050297">
    <property type="entry name" value="LipidA_mod_glycosyltrf_83"/>
</dbReference>
<evidence type="ECO:0000256" key="7">
    <source>
        <dbReference type="ARBA" id="ARBA00023136"/>
    </source>
</evidence>
<keyword evidence="6 8" id="KW-1133">Transmembrane helix</keyword>
<dbReference type="GO" id="GO:0016763">
    <property type="term" value="F:pentosyltransferase activity"/>
    <property type="evidence" value="ECO:0007669"/>
    <property type="project" value="TreeGrafter"/>
</dbReference>